<reference evidence="1 2" key="1">
    <citation type="submission" date="2011-08" db="EMBL/GenBank/DDBJ databases">
        <authorList>
            <person name="Weinstock G."/>
            <person name="Sodergren E."/>
            <person name="Clifton S."/>
            <person name="Fulton L."/>
            <person name="Fulton B."/>
            <person name="Courtney L."/>
            <person name="Fronick C."/>
            <person name="Harrison M."/>
            <person name="Strong C."/>
            <person name="Farmer C."/>
            <person name="Delahaunty K."/>
            <person name="Markovic C."/>
            <person name="Hall O."/>
            <person name="Minx P."/>
            <person name="Tomlinson C."/>
            <person name="Mitreva M."/>
            <person name="Hou S."/>
            <person name="Chen J."/>
            <person name="Wollam A."/>
            <person name="Pepin K.H."/>
            <person name="Johnson M."/>
            <person name="Bhonagiri V."/>
            <person name="Zhang X."/>
            <person name="Suruliraj S."/>
            <person name="Warren W."/>
            <person name="Chinwalla A."/>
            <person name="Mardis E.R."/>
            <person name="Wilson R.K."/>
        </authorList>
    </citation>
    <scope>NUCLEOTIDE SEQUENCE [LARGE SCALE GENOMIC DNA]</scope>
    <source>
        <strain evidence="1 2">F0432</strain>
    </source>
</reference>
<dbReference type="HOGENOM" id="CLU_3213995_0_0_6"/>
<sequence length="44" mass="4970">MCTAPACETPIFALLRANTILKQRRELLAQGTTPPAQQHRRLPR</sequence>
<organism evidence="1 2">
    <name type="scientific">Cardiobacterium valvarum F0432</name>
    <dbReference type="NCBI Taxonomy" id="797473"/>
    <lineage>
        <taxon>Bacteria</taxon>
        <taxon>Pseudomonadati</taxon>
        <taxon>Pseudomonadota</taxon>
        <taxon>Gammaproteobacteria</taxon>
        <taxon>Cardiobacteriales</taxon>
        <taxon>Cardiobacteriaceae</taxon>
        <taxon>Cardiobacterium</taxon>
    </lineage>
</organism>
<evidence type="ECO:0000313" key="2">
    <source>
        <dbReference type="Proteomes" id="UP000004750"/>
    </source>
</evidence>
<protein>
    <submittedName>
        <fullName evidence="1">Uncharacterized protein</fullName>
    </submittedName>
</protein>
<accession>G9ZJC6</accession>
<dbReference type="EMBL" id="AGCM01000184">
    <property type="protein sequence ID" value="EHM50267.1"/>
    <property type="molecule type" value="Genomic_DNA"/>
</dbReference>
<gene>
    <name evidence="1" type="ORF">HMPREF9080_02895</name>
</gene>
<comment type="caution">
    <text evidence="1">The sequence shown here is derived from an EMBL/GenBank/DDBJ whole genome shotgun (WGS) entry which is preliminary data.</text>
</comment>
<dbReference type="STRING" id="797473.HMPREF9080_02895"/>
<proteinExistence type="predicted"/>
<evidence type="ECO:0000313" key="1">
    <source>
        <dbReference type="EMBL" id="EHM50267.1"/>
    </source>
</evidence>
<dbReference type="AlphaFoldDB" id="G9ZJC6"/>
<dbReference type="Proteomes" id="UP000004750">
    <property type="component" value="Unassembled WGS sequence"/>
</dbReference>
<name>G9ZJC6_9GAMM</name>